<proteinExistence type="predicted"/>
<dbReference type="Proteomes" id="UP001150925">
    <property type="component" value="Unassembled WGS sequence"/>
</dbReference>
<feature type="region of interest" description="Disordered" evidence="1">
    <location>
        <begin position="50"/>
        <end position="77"/>
    </location>
</feature>
<dbReference type="EMBL" id="JANBPY010002724">
    <property type="protein sequence ID" value="KAJ1953926.1"/>
    <property type="molecule type" value="Genomic_DNA"/>
</dbReference>
<evidence type="ECO:0000256" key="1">
    <source>
        <dbReference type="SAM" id="MobiDB-lite"/>
    </source>
</evidence>
<keyword evidence="3" id="KW-1185">Reference proteome</keyword>
<reference evidence="2" key="1">
    <citation type="submission" date="2022-07" db="EMBL/GenBank/DDBJ databases">
        <title>Phylogenomic reconstructions and comparative analyses of Kickxellomycotina fungi.</title>
        <authorList>
            <person name="Reynolds N.K."/>
            <person name="Stajich J.E."/>
            <person name="Barry K."/>
            <person name="Grigoriev I.V."/>
            <person name="Crous P."/>
            <person name="Smith M.E."/>
        </authorList>
    </citation>
    <scope>NUCLEOTIDE SEQUENCE</scope>
    <source>
        <strain evidence="2">RSA 1196</strain>
    </source>
</reference>
<evidence type="ECO:0000313" key="2">
    <source>
        <dbReference type="EMBL" id="KAJ1953926.1"/>
    </source>
</evidence>
<protein>
    <submittedName>
        <fullName evidence="2">Uncharacterized protein</fullName>
    </submittedName>
</protein>
<dbReference type="AlphaFoldDB" id="A0A9W8AJJ3"/>
<accession>A0A9W8AJJ3</accession>
<comment type="caution">
    <text evidence="2">The sequence shown here is derived from an EMBL/GenBank/DDBJ whole genome shotgun (WGS) entry which is preliminary data.</text>
</comment>
<feature type="region of interest" description="Disordered" evidence="1">
    <location>
        <begin position="1"/>
        <end position="32"/>
    </location>
</feature>
<sequence length="77" mass="8445">MSHCVDPNLSEEEPLSSVVLDSGLTSPPEEREPQLETLTTILEHIQETLGPSSCHHVPSGNPNFSEFTGQDMEDVNK</sequence>
<name>A0A9W8AJJ3_9FUNG</name>
<organism evidence="2 3">
    <name type="scientific">Dispira parvispora</name>
    <dbReference type="NCBI Taxonomy" id="1520584"/>
    <lineage>
        <taxon>Eukaryota</taxon>
        <taxon>Fungi</taxon>
        <taxon>Fungi incertae sedis</taxon>
        <taxon>Zoopagomycota</taxon>
        <taxon>Kickxellomycotina</taxon>
        <taxon>Dimargaritomycetes</taxon>
        <taxon>Dimargaritales</taxon>
        <taxon>Dimargaritaceae</taxon>
        <taxon>Dispira</taxon>
    </lineage>
</organism>
<evidence type="ECO:0000313" key="3">
    <source>
        <dbReference type="Proteomes" id="UP001150925"/>
    </source>
</evidence>
<gene>
    <name evidence="2" type="ORF">IWQ62_005878</name>
</gene>